<keyword evidence="1" id="KW-0472">Membrane</keyword>
<dbReference type="InterPro" id="IPR007354">
    <property type="entry name" value="CruF-like"/>
</dbReference>
<organism evidence="2 3">
    <name type="scientific">Nitrosomonas aestuarii</name>
    <dbReference type="NCBI Taxonomy" id="52441"/>
    <lineage>
        <taxon>Bacteria</taxon>
        <taxon>Pseudomonadati</taxon>
        <taxon>Pseudomonadota</taxon>
        <taxon>Betaproteobacteria</taxon>
        <taxon>Nitrosomonadales</taxon>
        <taxon>Nitrosomonadaceae</taxon>
        <taxon>Nitrosomonas</taxon>
    </lineage>
</organism>
<feature type="transmembrane region" description="Helical" evidence="1">
    <location>
        <begin position="73"/>
        <end position="101"/>
    </location>
</feature>
<dbReference type="Pfam" id="PF04240">
    <property type="entry name" value="Caroten_synth"/>
    <property type="match status" value="1"/>
</dbReference>
<dbReference type="Proteomes" id="UP000199533">
    <property type="component" value="Unassembled WGS sequence"/>
</dbReference>
<dbReference type="RefSeq" id="WP_170841594.1">
    <property type="nucleotide sequence ID" value="NZ_FOSP01000009.1"/>
</dbReference>
<sequence length="307" mass="35322">MFELFYSFTFRPYVTLFLLAFLTMSWLEQGGLRTGIWLLTGCLVALAAEWGSINHGIPFGYYAYHYEVLAHDLVVFGVPFFDSLSFVFLSYVSFTFAQFFLSAHWRCGLNVQRVTTRNLRNSTSVLFIGAFFMMVLDLVIDPVAHLGKHWFLGDIYHYPAPGWHFDITLANYAGWFIVGWTIIFINQRVDAALNRWELSGNRPLQLRYIPGKGLFAPLFWFGIAVFALGVTAWLGWGYDLEHVSAAERETFVAETRKLFLAGTFIIAPIAVLAWTHLVRRDSEPSREVLAAWLKEYPSIELKSRWRV</sequence>
<evidence type="ECO:0000313" key="3">
    <source>
        <dbReference type="Proteomes" id="UP000199533"/>
    </source>
</evidence>
<name>A0A1I4AER1_9PROT</name>
<feature type="transmembrane region" description="Helical" evidence="1">
    <location>
        <begin position="214"/>
        <end position="238"/>
    </location>
</feature>
<keyword evidence="1" id="KW-0812">Transmembrane</keyword>
<dbReference type="EMBL" id="FOSP01000009">
    <property type="protein sequence ID" value="SFK54908.1"/>
    <property type="molecule type" value="Genomic_DNA"/>
</dbReference>
<dbReference type="STRING" id="52441.SAMN05216302_10094"/>
<feature type="transmembrane region" description="Helical" evidence="1">
    <location>
        <begin position="258"/>
        <end position="277"/>
    </location>
</feature>
<evidence type="ECO:0000256" key="1">
    <source>
        <dbReference type="SAM" id="Phobius"/>
    </source>
</evidence>
<gene>
    <name evidence="2" type="ORF">SAMN05216302_10094</name>
</gene>
<dbReference type="AlphaFoldDB" id="A0A1I4AER1"/>
<feature type="transmembrane region" description="Helical" evidence="1">
    <location>
        <begin position="122"/>
        <end position="140"/>
    </location>
</feature>
<accession>A0A1I4AER1</accession>
<reference evidence="3" key="1">
    <citation type="submission" date="2016-10" db="EMBL/GenBank/DDBJ databases">
        <authorList>
            <person name="Varghese N."/>
            <person name="Submissions S."/>
        </authorList>
    </citation>
    <scope>NUCLEOTIDE SEQUENCE [LARGE SCALE GENOMIC DNA]</scope>
    <source>
        <strain evidence="3">Nm69</strain>
    </source>
</reference>
<evidence type="ECO:0000313" key="2">
    <source>
        <dbReference type="EMBL" id="SFK54908.1"/>
    </source>
</evidence>
<proteinExistence type="predicted"/>
<keyword evidence="3" id="KW-1185">Reference proteome</keyword>
<dbReference type="PANTHER" id="PTHR39419">
    <property type="entry name" value="SLL0814 PROTEIN"/>
    <property type="match status" value="1"/>
</dbReference>
<feature type="transmembrane region" description="Helical" evidence="1">
    <location>
        <begin position="34"/>
        <end position="53"/>
    </location>
</feature>
<dbReference type="PANTHER" id="PTHR39419:SF1">
    <property type="entry name" value="SLL0814 PROTEIN"/>
    <property type="match status" value="1"/>
</dbReference>
<keyword evidence="1" id="KW-1133">Transmembrane helix</keyword>
<protein>
    <submittedName>
        <fullName evidence="2">Putative membrane protein</fullName>
    </submittedName>
</protein>
<feature type="transmembrane region" description="Helical" evidence="1">
    <location>
        <begin position="172"/>
        <end position="193"/>
    </location>
</feature>
<feature type="transmembrane region" description="Helical" evidence="1">
    <location>
        <begin position="6"/>
        <end position="27"/>
    </location>
</feature>